<protein>
    <recommendedName>
        <fullName evidence="4">DUF4397 domain-containing protein</fullName>
    </recommendedName>
</protein>
<dbReference type="RefSeq" id="WP_091511922.1">
    <property type="nucleotide sequence ID" value="NZ_FOLE01000005.1"/>
</dbReference>
<keyword evidence="1" id="KW-0732">Signal</keyword>
<dbReference type="AlphaFoldDB" id="A0A1I1JDI2"/>
<proteinExistence type="predicted"/>
<name>A0A1I1JDI2_9BACT</name>
<evidence type="ECO:0008006" key="4">
    <source>
        <dbReference type="Google" id="ProtNLM"/>
    </source>
</evidence>
<dbReference type="Proteomes" id="UP000199514">
    <property type="component" value="Unassembled WGS sequence"/>
</dbReference>
<evidence type="ECO:0000256" key="1">
    <source>
        <dbReference type="SAM" id="SignalP"/>
    </source>
</evidence>
<dbReference type="STRING" id="927664.SAMN05421780_105205"/>
<gene>
    <name evidence="2" type="ORF">SAMN05421780_105205</name>
</gene>
<dbReference type="EMBL" id="FOLE01000005">
    <property type="protein sequence ID" value="SFC43500.1"/>
    <property type="molecule type" value="Genomic_DNA"/>
</dbReference>
<evidence type="ECO:0000313" key="3">
    <source>
        <dbReference type="Proteomes" id="UP000199514"/>
    </source>
</evidence>
<sequence length="186" mass="19354">MKKFAIYAFALFASATTLTSCGDDDETTPKVATNLYTAKIVGAQTATAGSFLSTSKGEVYLTSDSANFTANKVDVSFAQIGGDFTPTFISLDSRAGKGLTKVVTNTATTYFRESTLTKAQFDTAAAYIKGITSSASKTQSVAQGKVYEVVSSVGGTTTKALLYVSNLTTTSSNTTGSVTVDVKTVK</sequence>
<reference evidence="2 3" key="1">
    <citation type="submission" date="2016-10" db="EMBL/GenBank/DDBJ databases">
        <authorList>
            <person name="de Groot N.N."/>
        </authorList>
    </citation>
    <scope>NUCLEOTIDE SEQUENCE [LARGE SCALE GENOMIC DNA]</scope>
    <source>
        <strain evidence="2 3">DSM 6793</strain>
    </source>
</reference>
<organism evidence="2 3">
    <name type="scientific">Flexibacter flexilis DSM 6793</name>
    <dbReference type="NCBI Taxonomy" id="927664"/>
    <lineage>
        <taxon>Bacteria</taxon>
        <taxon>Pseudomonadati</taxon>
        <taxon>Bacteroidota</taxon>
        <taxon>Cytophagia</taxon>
        <taxon>Cytophagales</taxon>
        <taxon>Flexibacteraceae</taxon>
        <taxon>Flexibacter</taxon>
    </lineage>
</organism>
<evidence type="ECO:0000313" key="2">
    <source>
        <dbReference type="EMBL" id="SFC43500.1"/>
    </source>
</evidence>
<accession>A0A1I1JDI2</accession>
<keyword evidence="3" id="KW-1185">Reference proteome</keyword>
<feature type="chain" id="PRO_5011469522" description="DUF4397 domain-containing protein" evidence="1">
    <location>
        <begin position="23"/>
        <end position="186"/>
    </location>
</feature>
<feature type="signal peptide" evidence="1">
    <location>
        <begin position="1"/>
        <end position="22"/>
    </location>
</feature>
<dbReference type="PROSITE" id="PS51257">
    <property type="entry name" value="PROKAR_LIPOPROTEIN"/>
    <property type="match status" value="1"/>
</dbReference>